<protein>
    <submittedName>
        <fullName evidence="1">Uncharacterized protein</fullName>
    </submittedName>
</protein>
<sequence>MGFKNRMSPPQHFDAVNRMMMRMTLEVPEEEMIVSDTTTMDGLRSTVHAMNMYPHCATLQIEGLRVILLGILQKTSNHSSFMTWIRSGGMETIVMRAMQRFPLDPNIQRLGVQIIQRYVCFFPARYIQDLRRNQKLTSILMNAAHICPRECRGHVLQILYKLSRKRRLKIV</sequence>
<organism evidence="1">
    <name type="scientific">Attheya septentrionalis</name>
    <dbReference type="NCBI Taxonomy" id="420275"/>
    <lineage>
        <taxon>Eukaryota</taxon>
        <taxon>Sar</taxon>
        <taxon>Stramenopiles</taxon>
        <taxon>Ochrophyta</taxon>
        <taxon>Bacillariophyta</taxon>
        <taxon>Coscinodiscophyceae</taxon>
        <taxon>Chaetocerotophycidae</taxon>
        <taxon>Chaetocerotales</taxon>
        <taxon>Attheyaceae</taxon>
        <taxon>Attheya</taxon>
    </lineage>
</organism>
<dbReference type="AlphaFoldDB" id="A0A7S2XNW0"/>
<gene>
    <name evidence="1" type="ORF">ASEP1449_LOCUS9699</name>
</gene>
<evidence type="ECO:0000313" key="1">
    <source>
        <dbReference type="EMBL" id="CAD9817867.1"/>
    </source>
</evidence>
<accession>A0A7S2XNW0</accession>
<proteinExistence type="predicted"/>
<dbReference type="EMBL" id="HBHQ01014540">
    <property type="protein sequence ID" value="CAD9817867.1"/>
    <property type="molecule type" value="Transcribed_RNA"/>
</dbReference>
<name>A0A7S2XNW0_9STRA</name>
<reference evidence="1" key="1">
    <citation type="submission" date="2021-01" db="EMBL/GenBank/DDBJ databases">
        <authorList>
            <person name="Corre E."/>
            <person name="Pelletier E."/>
            <person name="Niang G."/>
            <person name="Scheremetjew M."/>
            <person name="Finn R."/>
            <person name="Kale V."/>
            <person name="Holt S."/>
            <person name="Cochrane G."/>
            <person name="Meng A."/>
            <person name="Brown T."/>
            <person name="Cohen L."/>
        </authorList>
    </citation>
    <scope>NUCLEOTIDE SEQUENCE</scope>
    <source>
        <strain evidence="1">CCMP2084</strain>
    </source>
</reference>